<sequence>MSQDHISNLIPSQMTEEAAPLTPALVAMPQIAAAPSAPQSGITDGGQSALTPDRYWRLFTDPGLTPPVHASQVVTTEAFLGLTHQVQALTEMIQAIVPYIPQLTQATTPHRSEPQRGPTNQEGSREPPAPTQPGPIEPSPPETRSETPSIVLEKSTAPHLRIEHPSQDQHTLPSDSTNSFKLQLRRVNEHLDEVQKEVTKSKEEAVESSKHKSPFAPEIRDKPVMTIFRLPVLESYDGSSNPTEHVAAFRVQMALHDSELEQNFLANSRPKPTAASLLNIAQGREEPLAQFVHKFTTESRAIPDAHPSLVI</sequence>
<feature type="compositionally biased region" description="Pro residues" evidence="1">
    <location>
        <begin position="127"/>
        <end position="141"/>
    </location>
</feature>
<evidence type="ECO:0008006" key="4">
    <source>
        <dbReference type="Google" id="ProtNLM"/>
    </source>
</evidence>
<protein>
    <recommendedName>
        <fullName evidence="4">Retrotransposon gag domain-containing protein</fullName>
    </recommendedName>
</protein>
<comment type="caution">
    <text evidence="2">The sequence shown here is derived from an EMBL/GenBank/DDBJ whole genome shotgun (WGS) entry which is preliminary data.</text>
</comment>
<dbReference type="AlphaFoldDB" id="A0A426Z5S4"/>
<organism evidence="2 3">
    <name type="scientific">Ensete ventricosum</name>
    <name type="common">Abyssinian banana</name>
    <name type="synonym">Musa ensete</name>
    <dbReference type="NCBI Taxonomy" id="4639"/>
    <lineage>
        <taxon>Eukaryota</taxon>
        <taxon>Viridiplantae</taxon>
        <taxon>Streptophyta</taxon>
        <taxon>Embryophyta</taxon>
        <taxon>Tracheophyta</taxon>
        <taxon>Spermatophyta</taxon>
        <taxon>Magnoliopsida</taxon>
        <taxon>Liliopsida</taxon>
        <taxon>Zingiberales</taxon>
        <taxon>Musaceae</taxon>
        <taxon>Ensete</taxon>
    </lineage>
</organism>
<feature type="region of interest" description="Disordered" evidence="1">
    <location>
        <begin position="106"/>
        <end position="148"/>
    </location>
</feature>
<evidence type="ECO:0000256" key="1">
    <source>
        <dbReference type="SAM" id="MobiDB-lite"/>
    </source>
</evidence>
<name>A0A426Z5S4_ENSVE</name>
<evidence type="ECO:0000313" key="2">
    <source>
        <dbReference type="EMBL" id="RRT59337.1"/>
    </source>
</evidence>
<accession>A0A426Z5S4</accession>
<evidence type="ECO:0000313" key="3">
    <source>
        <dbReference type="Proteomes" id="UP000287651"/>
    </source>
</evidence>
<feature type="region of interest" description="Disordered" evidence="1">
    <location>
        <begin position="196"/>
        <end position="216"/>
    </location>
</feature>
<reference evidence="2 3" key="1">
    <citation type="journal article" date="2014" name="Agronomy (Basel)">
        <title>A Draft Genome Sequence for Ensete ventricosum, the Drought-Tolerant Tree Against Hunger.</title>
        <authorList>
            <person name="Harrison J."/>
            <person name="Moore K.A."/>
            <person name="Paszkiewicz K."/>
            <person name="Jones T."/>
            <person name="Grant M."/>
            <person name="Ambacheew D."/>
            <person name="Muzemil S."/>
            <person name="Studholme D.J."/>
        </authorList>
    </citation>
    <scope>NUCLEOTIDE SEQUENCE [LARGE SCALE GENOMIC DNA]</scope>
</reference>
<dbReference type="Proteomes" id="UP000287651">
    <property type="component" value="Unassembled WGS sequence"/>
</dbReference>
<dbReference type="EMBL" id="AMZH03008255">
    <property type="protein sequence ID" value="RRT59337.1"/>
    <property type="molecule type" value="Genomic_DNA"/>
</dbReference>
<feature type="compositionally biased region" description="Basic and acidic residues" evidence="1">
    <location>
        <begin position="196"/>
        <end position="210"/>
    </location>
</feature>
<gene>
    <name evidence="2" type="ORF">B296_00024024</name>
</gene>
<proteinExistence type="predicted"/>